<sequence>MRVLSMCFVLAALAAAPGCGDGPTTQAAAPRDEKSFGQAGSQHALGGDPKAVASRLKKAAAASSIPANGRLPGR</sequence>
<evidence type="ECO:0000313" key="2">
    <source>
        <dbReference type="EMBL" id="MDG3006105.1"/>
    </source>
</evidence>
<feature type="region of interest" description="Disordered" evidence="1">
    <location>
        <begin position="19"/>
        <end position="52"/>
    </location>
</feature>
<keyword evidence="3" id="KW-1185">Reference proteome</keyword>
<organism evidence="2 3">
    <name type="scientific">Paludisphaera mucosa</name>
    <dbReference type="NCBI Taxonomy" id="3030827"/>
    <lineage>
        <taxon>Bacteria</taxon>
        <taxon>Pseudomonadati</taxon>
        <taxon>Planctomycetota</taxon>
        <taxon>Planctomycetia</taxon>
        <taxon>Isosphaerales</taxon>
        <taxon>Isosphaeraceae</taxon>
        <taxon>Paludisphaera</taxon>
    </lineage>
</organism>
<name>A0ABT6FEV1_9BACT</name>
<reference evidence="2 3" key="1">
    <citation type="submission" date="2023-03" db="EMBL/GenBank/DDBJ databases">
        <title>Paludisphaera mucosa sp. nov. a novel planctomycete from northern fen.</title>
        <authorList>
            <person name="Ivanova A."/>
        </authorList>
    </citation>
    <scope>NUCLEOTIDE SEQUENCE [LARGE SCALE GENOMIC DNA]</scope>
    <source>
        <strain evidence="2 3">Pla2</strain>
    </source>
</reference>
<dbReference type="Proteomes" id="UP001216907">
    <property type="component" value="Unassembled WGS sequence"/>
</dbReference>
<dbReference type="RefSeq" id="WP_277862407.1">
    <property type="nucleotide sequence ID" value="NZ_JARRAG010000002.1"/>
</dbReference>
<evidence type="ECO:0008006" key="4">
    <source>
        <dbReference type="Google" id="ProtNLM"/>
    </source>
</evidence>
<evidence type="ECO:0000313" key="3">
    <source>
        <dbReference type="Proteomes" id="UP001216907"/>
    </source>
</evidence>
<evidence type="ECO:0000256" key="1">
    <source>
        <dbReference type="SAM" id="MobiDB-lite"/>
    </source>
</evidence>
<comment type="caution">
    <text evidence="2">The sequence shown here is derived from an EMBL/GenBank/DDBJ whole genome shotgun (WGS) entry which is preliminary data.</text>
</comment>
<proteinExistence type="predicted"/>
<protein>
    <recommendedName>
        <fullName evidence="4">Lipoprotein</fullName>
    </recommendedName>
</protein>
<gene>
    <name evidence="2" type="ORF">PZE19_20215</name>
</gene>
<dbReference type="EMBL" id="JARRAG010000002">
    <property type="protein sequence ID" value="MDG3006105.1"/>
    <property type="molecule type" value="Genomic_DNA"/>
</dbReference>
<accession>A0ABT6FEV1</accession>